<protein>
    <recommendedName>
        <fullName evidence="7">Kinesin motor domain-containing protein</fullName>
    </recommendedName>
</protein>
<dbReference type="InterPro" id="IPR001752">
    <property type="entry name" value="Kinesin_motor_dom"/>
</dbReference>
<evidence type="ECO:0000256" key="6">
    <source>
        <dbReference type="SAM" id="MobiDB-lite"/>
    </source>
</evidence>
<dbReference type="GO" id="GO:0007018">
    <property type="term" value="P:microtubule-based movement"/>
    <property type="evidence" value="ECO:0007669"/>
    <property type="project" value="InterPro"/>
</dbReference>
<name>A0AAN7PLZ0_MYCAM</name>
<evidence type="ECO:0000256" key="1">
    <source>
        <dbReference type="ARBA" id="ARBA00004245"/>
    </source>
</evidence>
<dbReference type="InterPro" id="IPR027417">
    <property type="entry name" value="P-loop_NTPase"/>
</dbReference>
<dbReference type="SMART" id="SM00129">
    <property type="entry name" value="KISc"/>
    <property type="match status" value="1"/>
</dbReference>
<dbReference type="SUPFAM" id="SSF52540">
    <property type="entry name" value="P-loop containing nucleoside triphosphate hydrolases"/>
    <property type="match status" value="1"/>
</dbReference>
<keyword evidence="2" id="KW-0547">Nucleotide-binding</keyword>
<dbReference type="GO" id="GO:0005875">
    <property type="term" value="C:microtubule associated complex"/>
    <property type="evidence" value="ECO:0007669"/>
    <property type="project" value="TreeGrafter"/>
</dbReference>
<evidence type="ECO:0000259" key="7">
    <source>
        <dbReference type="PROSITE" id="PS50067"/>
    </source>
</evidence>
<evidence type="ECO:0000256" key="4">
    <source>
        <dbReference type="ARBA" id="ARBA00023212"/>
    </source>
</evidence>
<keyword evidence="4" id="KW-0206">Cytoskeleton</keyword>
<dbReference type="PROSITE" id="PS50067">
    <property type="entry name" value="KINESIN_MOTOR_2"/>
    <property type="match status" value="1"/>
</dbReference>
<dbReference type="PANTHER" id="PTHR47969:SF29">
    <property type="entry name" value="KINESIN-LIKE PROTEIN"/>
    <property type="match status" value="1"/>
</dbReference>
<keyword evidence="4" id="KW-0963">Cytoplasm</keyword>
<proteinExistence type="inferred from homology"/>
<comment type="similarity">
    <text evidence="5">Belongs to the TRAFAC class myosin-kinesin ATPase superfamily. Kinesin family.</text>
</comment>
<feature type="non-terminal residue" evidence="8">
    <location>
        <position position="450"/>
    </location>
</feature>
<keyword evidence="3" id="KW-0067">ATP-binding</keyword>
<dbReference type="Proteomes" id="UP001333110">
    <property type="component" value="Unassembled WGS sequence"/>
</dbReference>
<keyword evidence="9" id="KW-1185">Reference proteome</keyword>
<dbReference type="PRINTS" id="PR00380">
    <property type="entry name" value="KINESINHEAVY"/>
</dbReference>
<accession>A0AAN7PLZ0</accession>
<dbReference type="GO" id="GO:0007052">
    <property type="term" value="P:mitotic spindle organization"/>
    <property type="evidence" value="ECO:0007669"/>
    <property type="project" value="TreeGrafter"/>
</dbReference>
<evidence type="ECO:0000256" key="5">
    <source>
        <dbReference type="PROSITE-ProRule" id="PRU00283"/>
    </source>
</evidence>
<dbReference type="GO" id="GO:0003777">
    <property type="term" value="F:microtubule motor activity"/>
    <property type="evidence" value="ECO:0007669"/>
    <property type="project" value="InterPro"/>
</dbReference>
<evidence type="ECO:0000256" key="2">
    <source>
        <dbReference type="ARBA" id="ARBA00022741"/>
    </source>
</evidence>
<sequence>MTARGSALESGLARIVAPPSFPLGRLIAELRFLLKSPVDRGREVSAEQLTQDSPGLGLAEEEGGPAGPGVHDPSSLQHKRAQLPTAAGAGSCESCSAPAGRASPGLIRNGSGRETTSLQPGEAGSQGRFRAPFLRVQGVSVLPVAQSREAIFLDEAITKQSVINAMALAGSERQKSSGSERDRLKEGIPVNLSRTTLGNVISALAEAATGKRGLHVPYRDLVLTKLLQPALGRSSRTIMRFLLAENERRIRSTQVMWGSRLEEAQKEWEYQYAAVAQAGFPEPCAVQQGEVQSPAPGEEQPPAPVYVGGCPAGKRLAEKTLGVLVATKVTVSQQRALAAKAADGILGCMRRSVASRWREVILPLLSTGEATPEVLCPGVGSPGWRELGLFSLEKRRLRGDLIKASKHLKGGGKEDGAGYFLVVPRDRTRGNGHKRKHLKDAIHQPSISVL</sequence>
<evidence type="ECO:0000313" key="9">
    <source>
        <dbReference type="Proteomes" id="UP001333110"/>
    </source>
</evidence>
<dbReference type="InterPro" id="IPR036961">
    <property type="entry name" value="Kinesin_motor_dom_sf"/>
</dbReference>
<organism evidence="8 9">
    <name type="scientific">Mycteria americana</name>
    <name type="common">Wood stork</name>
    <dbReference type="NCBI Taxonomy" id="33587"/>
    <lineage>
        <taxon>Eukaryota</taxon>
        <taxon>Metazoa</taxon>
        <taxon>Chordata</taxon>
        <taxon>Craniata</taxon>
        <taxon>Vertebrata</taxon>
        <taxon>Euteleostomi</taxon>
        <taxon>Archelosauria</taxon>
        <taxon>Archosauria</taxon>
        <taxon>Dinosauria</taxon>
        <taxon>Saurischia</taxon>
        <taxon>Theropoda</taxon>
        <taxon>Coelurosauria</taxon>
        <taxon>Aves</taxon>
        <taxon>Neognathae</taxon>
        <taxon>Neoaves</taxon>
        <taxon>Aequornithes</taxon>
        <taxon>Ciconiiformes</taxon>
        <taxon>Ciconiidae</taxon>
        <taxon>Mycteria</taxon>
    </lineage>
</organism>
<dbReference type="InterPro" id="IPR027640">
    <property type="entry name" value="Kinesin-like_fam"/>
</dbReference>
<dbReference type="GO" id="GO:0051231">
    <property type="term" value="P:spindle elongation"/>
    <property type="evidence" value="ECO:0007669"/>
    <property type="project" value="TreeGrafter"/>
</dbReference>
<dbReference type="EMBL" id="JAUNZN010000003">
    <property type="protein sequence ID" value="KAK4825381.1"/>
    <property type="molecule type" value="Genomic_DNA"/>
</dbReference>
<dbReference type="GO" id="GO:0005524">
    <property type="term" value="F:ATP binding"/>
    <property type="evidence" value="ECO:0007669"/>
    <property type="project" value="UniProtKB-KW"/>
</dbReference>
<comment type="caution">
    <text evidence="8">The sequence shown here is derived from an EMBL/GenBank/DDBJ whole genome shotgun (WGS) entry which is preliminary data.</text>
</comment>
<gene>
    <name evidence="8" type="ORF">QYF61_027147</name>
</gene>
<dbReference type="AlphaFoldDB" id="A0AAN7PLZ0"/>
<comment type="subcellular location">
    <subcellularLocation>
        <location evidence="1">Cytoplasm</location>
        <location evidence="1">Cytoskeleton</location>
    </subcellularLocation>
</comment>
<dbReference type="PANTHER" id="PTHR47969">
    <property type="entry name" value="CHROMOSOME-ASSOCIATED KINESIN KIF4A-RELATED"/>
    <property type="match status" value="1"/>
</dbReference>
<evidence type="ECO:0000313" key="8">
    <source>
        <dbReference type="EMBL" id="KAK4825381.1"/>
    </source>
</evidence>
<dbReference type="Pfam" id="PF00225">
    <property type="entry name" value="Kinesin"/>
    <property type="match status" value="1"/>
</dbReference>
<comment type="caution">
    <text evidence="5">Lacks conserved residue(s) required for the propagation of feature annotation.</text>
</comment>
<feature type="compositionally biased region" description="Low complexity" evidence="6">
    <location>
        <begin position="86"/>
        <end position="100"/>
    </location>
</feature>
<feature type="region of interest" description="Disordered" evidence="6">
    <location>
        <begin position="43"/>
        <end position="126"/>
    </location>
</feature>
<reference evidence="8 9" key="1">
    <citation type="journal article" date="2023" name="J. Hered.">
        <title>Chromosome-level genome of the wood stork (Mycteria americana) provides insight into avian chromosome evolution.</title>
        <authorList>
            <person name="Flamio R. Jr."/>
            <person name="Ramstad K.M."/>
        </authorList>
    </citation>
    <scope>NUCLEOTIDE SEQUENCE [LARGE SCALE GENOMIC DNA]</scope>
    <source>
        <strain evidence="8">JAX WOST 10</strain>
    </source>
</reference>
<dbReference type="Gene3D" id="3.40.850.10">
    <property type="entry name" value="Kinesin motor domain"/>
    <property type="match status" value="1"/>
</dbReference>
<dbReference type="GO" id="GO:0008017">
    <property type="term" value="F:microtubule binding"/>
    <property type="evidence" value="ECO:0007669"/>
    <property type="project" value="InterPro"/>
</dbReference>
<evidence type="ECO:0000256" key="3">
    <source>
        <dbReference type="ARBA" id="ARBA00022840"/>
    </source>
</evidence>
<feature type="domain" description="Kinesin motor" evidence="7">
    <location>
        <begin position="168"/>
        <end position="239"/>
    </location>
</feature>